<dbReference type="GO" id="GO:0005743">
    <property type="term" value="C:mitochondrial inner membrane"/>
    <property type="evidence" value="ECO:0007669"/>
    <property type="project" value="InterPro"/>
</dbReference>
<organism evidence="2 3">
    <name type="scientific">Tilletia horrida</name>
    <dbReference type="NCBI Taxonomy" id="155126"/>
    <lineage>
        <taxon>Eukaryota</taxon>
        <taxon>Fungi</taxon>
        <taxon>Dikarya</taxon>
        <taxon>Basidiomycota</taxon>
        <taxon>Ustilaginomycotina</taxon>
        <taxon>Exobasidiomycetes</taxon>
        <taxon>Tilletiales</taxon>
        <taxon>Tilletiaceae</taxon>
        <taxon>Tilletia</taxon>
    </lineage>
</organism>
<evidence type="ECO:0000256" key="1">
    <source>
        <dbReference type="ARBA" id="ARBA00009502"/>
    </source>
</evidence>
<name>A0AAN6JMN3_9BASI</name>
<sequence>MSSAAWRAHFTFNKYASISARAVRNVLKEEEKVKAARRDAMALRFQEWKDGKATDSAPVENFLKK</sequence>
<proteinExistence type="inferred from homology"/>
<evidence type="ECO:0000313" key="3">
    <source>
        <dbReference type="Proteomes" id="UP001176521"/>
    </source>
</evidence>
<dbReference type="Gene3D" id="1.10.1620.20">
    <property type="entry name" value="ATP synthase, F1 complex, epsilon subunit superfamily, mitochondrial"/>
    <property type="match status" value="1"/>
</dbReference>
<reference evidence="2" key="1">
    <citation type="journal article" date="2023" name="PhytoFront">
        <title>Draft Genome Resources of Seven Strains of Tilletia horrida, Causal Agent of Kernel Smut of Rice.</title>
        <authorList>
            <person name="Khanal S."/>
            <person name="Antony Babu S."/>
            <person name="Zhou X.G."/>
        </authorList>
    </citation>
    <scope>NUCLEOTIDE SEQUENCE</scope>
    <source>
        <strain evidence="2">TX3</strain>
    </source>
</reference>
<dbReference type="GO" id="GO:0046933">
    <property type="term" value="F:proton-transporting ATP synthase activity, rotational mechanism"/>
    <property type="evidence" value="ECO:0007669"/>
    <property type="project" value="InterPro"/>
</dbReference>
<dbReference type="GO" id="GO:0045259">
    <property type="term" value="C:proton-transporting ATP synthase complex"/>
    <property type="evidence" value="ECO:0007669"/>
    <property type="project" value="InterPro"/>
</dbReference>
<comment type="similarity">
    <text evidence="1">Belongs to the eukaryotic ATPase epsilon family.</text>
</comment>
<dbReference type="EMBL" id="JAPDMQ010000046">
    <property type="protein sequence ID" value="KAK0538345.1"/>
    <property type="molecule type" value="Genomic_DNA"/>
</dbReference>
<keyword evidence="3" id="KW-1185">Reference proteome</keyword>
<gene>
    <name evidence="2" type="ORF">OC842_001321</name>
</gene>
<dbReference type="AlphaFoldDB" id="A0AAN6JMN3"/>
<comment type="caution">
    <text evidence="2">The sequence shown here is derived from an EMBL/GenBank/DDBJ whole genome shotgun (WGS) entry which is preliminary data.</text>
</comment>
<evidence type="ECO:0000313" key="2">
    <source>
        <dbReference type="EMBL" id="KAK0538345.1"/>
    </source>
</evidence>
<dbReference type="SUPFAM" id="SSF48690">
    <property type="entry name" value="Epsilon subunit of mitochondrial F1F0-ATP synthase"/>
    <property type="match status" value="1"/>
</dbReference>
<dbReference type="CDD" id="cd12153">
    <property type="entry name" value="F1-ATPase_epsilon"/>
    <property type="match status" value="1"/>
</dbReference>
<dbReference type="PANTHER" id="PTHR12448:SF0">
    <property type="entry name" value="ATP SYNTHASE SUBUNIT EPSILON, MITOCHONDRIAL"/>
    <property type="match status" value="1"/>
</dbReference>
<protein>
    <recommendedName>
        <fullName evidence="4">ATP synthase subunit epsilon, mitochondrial</fullName>
    </recommendedName>
</protein>
<accession>A0AAN6JMN3</accession>
<dbReference type="PANTHER" id="PTHR12448">
    <property type="entry name" value="ATP SYNTHASE EPSILON CHAIN, MITOCHONDRIAL"/>
    <property type="match status" value="1"/>
</dbReference>
<dbReference type="Pfam" id="PF04627">
    <property type="entry name" value="ATP-synt_Eps"/>
    <property type="match status" value="1"/>
</dbReference>
<dbReference type="GO" id="GO:0042776">
    <property type="term" value="P:proton motive force-driven mitochondrial ATP synthesis"/>
    <property type="evidence" value="ECO:0007669"/>
    <property type="project" value="TreeGrafter"/>
</dbReference>
<dbReference type="Proteomes" id="UP001176521">
    <property type="component" value="Unassembled WGS sequence"/>
</dbReference>
<dbReference type="InterPro" id="IPR006721">
    <property type="entry name" value="ATP_synth_F1_esu_mt"/>
</dbReference>
<evidence type="ECO:0008006" key="4">
    <source>
        <dbReference type="Google" id="ProtNLM"/>
    </source>
</evidence>
<dbReference type="InterPro" id="IPR036742">
    <property type="entry name" value="ATP_synth_F1_esu_sf_mt"/>
</dbReference>